<dbReference type="SUPFAM" id="SSF74924">
    <property type="entry name" value="Cap-Gly domain"/>
    <property type="match status" value="1"/>
</dbReference>
<dbReference type="PANTHER" id="PTHR13958">
    <property type="entry name" value="CENTROSOME-ASSOCIATED PROTEIN 350"/>
    <property type="match status" value="1"/>
</dbReference>
<keyword evidence="4" id="KW-1185">Reference proteome</keyword>
<feature type="compositionally biased region" description="Polar residues" evidence="2">
    <location>
        <begin position="1690"/>
        <end position="1702"/>
    </location>
</feature>
<feature type="region of interest" description="Disordered" evidence="2">
    <location>
        <begin position="110"/>
        <end position="182"/>
    </location>
</feature>
<feature type="compositionally biased region" description="Basic and acidic residues" evidence="2">
    <location>
        <begin position="144"/>
        <end position="157"/>
    </location>
</feature>
<feature type="compositionally biased region" description="Low complexity" evidence="2">
    <location>
        <begin position="1320"/>
        <end position="1332"/>
    </location>
</feature>
<feature type="region of interest" description="Disordered" evidence="2">
    <location>
        <begin position="675"/>
        <end position="701"/>
    </location>
</feature>
<dbReference type="RefSeq" id="XP_039235523.1">
    <property type="nucleotide sequence ID" value="XM_039379589.1"/>
</dbReference>
<proteinExistence type="predicted"/>
<dbReference type="SMART" id="SM01052">
    <property type="entry name" value="CAP_GLY"/>
    <property type="match status" value="1"/>
</dbReference>
<feature type="region of interest" description="Disordered" evidence="2">
    <location>
        <begin position="1838"/>
        <end position="1858"/>
    </location>
</feature>
<dbReference type="InterPro" id="IPR036859">
    <property type="entry name" value="CAP-Gly_dom_sf"/>
</dbReference>
<dbReference type="InParanoid" id="A0A7R5KD52"/>
<accession>A0A7R5KD52</accession>
<feature type="compositionally biased region" description="Polar residues" evidence="2">
    <location>
        <begin position="282"/>
        <end position="291"/>
    </location>
</feature>
<dbReference type="CTD" id="399693"/>
<feature type="region of interest" description="Disordered" evidence="2">
    <location>
        <begin position="1018"/>
        <end position="1055"/>
    </location>
</feature>
<feature type="compositionally biased region" description="Basic and acidic residues" evidence="2">
    <location>
        <begin position="1844"/>
        <end position="1856"/>
    </location>
</feature>
<feature type="compositionally biased region" description="Basic and acidic residues" evidence="2">
    <location>
        <begin position="48"/>
        <end position="69"/>
    </location>
</feature>
<feature type="compositionally biased region" description="Polar residues" evidence="2">
    <location>
        <begin position="1716"/>
        <end position="1734"/>
    </location>
</feature>
<feature type="region of interest" description="Disordered" evidence="2">
    <location>
        <begin position="873"/>
        <end position="899"/>
    </location>
</feature>
<dbReference type="PROSITE" id="PS50245">
    <property type="entry name" value="CAP_GLY_2"/>
    <property type="match status" value="1"/>
</dbReference>
<feature type="region of interest" description="Disordered" evidence="2">
    <location>
        <begin position="2150"/>
        <end position="2187"/>
    </location>
</feature>
<sequence length="2654" mass="293391">MAEASRDVALAWKSLQEAKAVLQRIENKFYHQTWSGAKSQAARRKLWHEKSFDGERNKDETALSEKKSNEIPPAHRKGSPAVLSAWSQTCLPESPAVTSAPSRMIPLSLREASHSAPSSPSRNWAVDGEGTAGPWAPAKSLCRPRRDNFGDQADSRGHTAQQERPPCSLHHPPYSPAGSRSFSAGPWGSWSNIPMDHLSPASKTSEQKLEELWKKSPQNKLEQLKKRIQEQKQRQQAGPWEQKPLISAKEPLPKRALKRKVCRVGSAPAAPAYRDQRERSSAQRIQTQSQRQPPPKSSVLERTEVGKGVKLPGASAWREGQKLARKLLGPPPEFPNLRSRAAEQSTANTLELGRGFVAMPAMANSWRDKRSEAAGKSPEFQSCKAVERGSNAPAEDINQTLRNFHFQSQFHDENRHTRLSKDTVKGKGSLGIVLQQSLGIRSPSPGLWGITPSAFSGERIKPSLMKDGAKPSASGSCSRGKSASPQTQKGLSSPAQRGSEKENLKHPSKRRVNLKKPHPYSPEIVREFMRRKKEERKKKLLEEKKSLVEAAEMRKKRLQEVYRKQREAIGKKSCPDQRHKFIEKTASATGNPQCELEQEQTSGGILERSSTAWVDEASCSLLHKDHRGRNQLLERAQSPKKGGALSPPAPLECECCFLSPLRCEDLRDCSPPALHSPLSFSPPQKDAKPSSKDWTSGLSPYRSKQEQVKAIHSLSKELEEKIDVATERLSAASWVRDSADKAWTQAALDLCNESSSVPELETSRNKEDRTLTVQRLLDAVDPNVLHLSSNREFHGLDRVRLVGSTEGSTALDRQKEMLILLPGGSAGREELPWITHRAGQRHLSTGGDLSNTLQGFPVSKGLEVDRSLLHEKPITSPASPAHRVLSGSPQRGLSAQGDHCRRDSLLKVQNREEKPNQCPGESLRIPNSLSFQPCTALSTAAETDGFEQDLGGDCSYTELEHKHRSHLDILRQTSLLLAHKLKIHQLQQKQQLMVLREKAKQEVQESQRFLSDLLQHSSEECRSSRGSDPSVPELYHTEQTRRGPQLEGDHAAGSNQEMCSLKQPTLKIERDHTPVDPKIAEERKPLGGRGSHCSVLQEGSLAADHREPLHNHQTANLLSPLVALPRGETCAGDNSGESTDQASCDSQCSAAIPLYGGSSTFCRLSLALAQQCLRGEELRARHQATLLQLRKKALREKARAELAWLGHQRRVLENLQDSHGASAMAAKQHKILMELKQEQAEIQHLQNIYRAAHQERKLLLKQQREILMMQHSTAQLQEKLHNLSGKQEVVKSQSLDVPVVRNPATEEAIKLKKMKLISGPKSYSSSAESAAPPERPELPGSKESCLQLKHKEKKHEGFSAENKGTLGQHQEQAEESPGLEQSLSVKMSGMVAKRVCGAAGETTGSLFNHKDCKNTELISQGKVLLPLEHVNSAKMDKPISTPIMREGRKCALQEPVLEEKALLSNPKVDPEGNEDISPCGSKFTVKSLGMLSTWCNLCMVQAENTPEGTVKEVEVPVPSEIHQLDDSQCLKNLDHVSHEASDEELNLKAFSEGFASTESSSKPNNFFLKCESAKSASSPPEFQRVSAVWVDISESSVSDSELELKQGEGTGVSGPEEFVHDSGDVFPDLPKEVPIAISNGKETSPTGEHELPEDESAEISSHSQKYPGDVLDHGCTDHLLSFIPADKANASKTQPEHSSQSDNPDEGVDEPHLGASGSSSRNKSCPQEVTKQGNDASASSSCSDDIYSPKIYEQQKPNSTTNRVLGEINCSFVDQNRDLMGFPATVSLKHRDLVTDQLGNTVSFLPDRDIANNKLLACLSPQRGLFSSASSKKQLFQAENCSSKGEDDVTSIRDKGLPPAAEDALSEILSPVDEVLSCGSADLPSSNRKDLSFPSEDLPPPSLGAGATKNDDPTSSTDDFPSPPEQMTGSETGQGMDEDISLKMDALPPLPDNIMPQEFPLLSQETIDAFSTQAGCLSGQSSLQAISSSKEDLSEQQQGEHEAPLQHLELQPVLNSVSSGQASKSPDLLMKQCTTHLMLPSTEGDSDDPLRSFEIGDRVLVKQSQPGTLMFKGRTHFASGHWAGVALHKAEGDNAGTYQGVKYFECAQHCGVFVRPEEISHLLGDNEKGSSSTGDEDSDSYDDEFFKGDCRYSGGDEQRVGFTEERAEDTTSAGGSEGKESQSRLHSALLSRKDQKIPHCNQYKCTEFLCQKNLMCLGSDKEKTELAQIRQSIIAAVLPKKSKTNNTDEVNTSKNIGCLVEEQKRIKLADDVASELGKKLLFDILIAFSETAQHKYKSAFEKDVMNYSEGLRQGDNQKLFLLKENSAAVLSEPSAKVSDVFLGDFDTLCIHGCHTVAERIVTKFIDDAVKAYKKIKRKHGSKADKILHLSSETSPTTLPLLNKILDAGVFGSSEDFVQPYSDQHMLVRQRQKQCLYKLDQWHSAPWKKTVEVPLVIPHYSSYVRNLSACAVEELWTPENINSNFRSISVPKCSECNDLPGNDLEAESKRMYDQVIFDLTRELLRAEYQGTANPTPFPWMKINVGSHCSRHLCSRTDVSDVKTFVQGEIIKIMNLEKNDLEMKRKFLNMTKYGNCKRDRLDLILIQELRKEESQWTYYGDDELTVKMRMTEGIFNSLILDTIRVLNKIYLRKACD</sequence>
<gene>
    <name evidence="5" type="primary">CCDC187</name>
</gene>
<feature type="region of interest" description="Disordered" evidence="2">
    <location>
        <begin position="227"/>
        <end position="254"/>
    </location>
</feature>
<feature type="region of interest" description="Disordered" evidence="2">
    <location>
        <begin position="1880"/>
        <end position="1936"/>
    </location>
</feature>
<evidence type="ECO:0000256" key="1">
    <source>
        <dbReference type="SAM" id="Coils"/>
    </source>
</evidence>
<feature type="region of interest" description="Disordered" evidence="2">
    <location>
        <begin position="48"/>
        <end position="78"/>
    </location>
</feature>
<dbReference type="Pfam" id="PF01302">
    <property type="entry name" value="CAP_GLY"/>
    <property type="match status" value="1"/>
</dbReference>
<dbReference type="GO" id="GO:0034453">
    <property type="term" value="P:microtubule anchoring"/>
    <property type="evidence" value="ECO:0007669"/>
    <property type="project" value="InterPro"/>
</dbReference>
<dbReference type="GO" id="GO:0005813">
    <property type="term" value="C:centrosome"/>
    <property type="evidence" value="ECO:0007669"/>
    <property type="project" value="InterPro"/>
</dbReference>
<dbReference type="InterPro" id="IPR028750">
    <property type="entry name" value="CEP350/CC187"/>
</dbReference>
<evidence type="ECO:0000313" key="4">
    <source>
        <dbReference type="Proteomes" id="UP000504627"/>
    </source>
</evidence>
<feature type="domain" description="CAP-Gly" evidence="3">
    <location>
        <begin position="2073"/>
        <end position="2115"/>
    </location>
</feature>
<feature type="region of interest" description="Disordered" evidence="2">
    <location>
        <begin position="1689"/>
        <end position="1743"/>
    </location>
</feature>
<feature type="coiled-coil region" evidence="1">
    <location>
        <begin position="530"/>
        <end position="568"/>
    </location>
</feature>
<feature type="region of interest" description="Disordered" evidence="2">
    <location>
        <begin position="1598"/>
        <end position="1671"/>
    </location>
</feature>
<feature type="compositionally biased region" description="Polar residues" evidence="2">
    <location>
        <begin position="473"/>
        <end position="496"/>
    </location>
</feature>
<dbReference type="GO" id="GO:0008017">
    <property type="term" value="F:microtubule binding"/>
    <property type="evidence" value="ECO:0007669"/>
    <property type="project" value="InterPro"/>
</dbReference>
<feature type="region of interest" description="Disordered" evidence="2">
    <location>
        <begin position="463"/>
        <end position="519"/>
    </location>
</feature>
<feature type="compositionally biased region" description="Basic and acidic residues" evidence="2">
    <location>
        <begin position="2150"/>
        <end position="2169"/>
    </location>
</feature>
<keyword evidence="1" id="KW-0175">Coiled coil</keyword>
<feature type="region of interest" description="Disordered" evidence="2">
    <location>
        <begin position="266"/>
        <end position="307"/>
    </location>
</feature>
<dbReference type="Gene3D" id="2.30.30.190">
    <property type="entry name" value="CAP Gly-rich-like domain"/>
    <property type="match status" value="1"/>
</dbReference>
<evidence type="ECO:0000259" key="3">
    <source>
        <dbReference type="PROSITE" id="PS50245"/>
    </source>
</evidence>
<dbReference type="PANTHER" id="PTHR13958:SF3">
    <property type="entry name" value="CAP-GLY DOMAIN-CONTAINING PROTEIN-RELATED"/>
    <property type="match status" value="1"/>
</dbReference>
<evidence type="ECO:0000313" key="5">
    <source>
        <dbReference type="RefSeq" id="XP_039235523.1"/>
    </source>
</evidence>
<name>A0A7R5KD52_9PASS</name>
<dbReference type="GeneID" id="113993495"/>
<dbReference type="InterPro" id="IPR000938">
    <property type="entry name" value="CAP-Gly_domain"/>
</dbReference>
<reference evidence="5" key="1">
    <citation type="submission" date="2025-08" db="UniProtKB">
        <authorList>
            <consortium name="RefSeq"/>
        </authorList>
    </citation>
    <scope>IDENTIFICATION</scope>
    <source>
        <tissue evidence="5">Muscle</tissue>
    </source>
</reference>
<feature type="region of interest" description="Disordered" evidence="2">
    <location>
        <begin position="1320"/>
        <end position="1381"/>
    </location>
</feature>
<organism evidence="4 5">
    <name type="scientific">Pipra filicauda</name>
    <name type="common">Wire-tailed manakin</name>
    <dbReference type="NCBI Taxonomy" id="649802"/>
    <lineage>
        <taxon>Eukaryota</taxon>
        <taxon>Metazoa</taxon>
        <taxon>Chordata</taxon>
        <taxon>Craniata</taxon>
        <taxon>Vertebrata</taxon>
        <taxon>Euteleostomi</taxon>
        <taxon>Archelosauria</taxon>
        <taxon>Archosauria</taxon>
        <taxon>Dinosauria</taxon>
        <taxon>Saurischia</taxon>
        <taxon>Theropoda</taxon>
        <taxon>Coelurosauria</taxon>
        <taxon>Aves</taxon>
        <taxon>Neognathae</taxon>
        <taxon>Neoaves</taxon>
        <taxon>Telluraves</taxon>
        <taxon>Australaves</taxon>
        <taxon>Passeriformes</taxon>
        <taxon>Pipridae</taxon>
        <taxon>Pipra</taxon>
    </lineage>
</organism>
<protein>
    <submittedName>
        <fullName evidence="5">Coiled-coil domain-containing protein 187 isoform X1</fullName>
    </submittedName>
</protein>
<feature type="compositionally biased region" description="Basic residues" evidence="2">
    <location>
        <begin position="506"/>
        <end position="518"/>
    </location>
</feature>
<dbReference type="Proteomes" id="UP000504627">
    <property type="component" value="Unplaced"/>
</dbReference>
<evidence type="ECO:0000256" key="2">
    <source>
        <dbReference type="SAM" id="MobiDB-lite"/>
    </source>
</evidence>